<reference evidence="2 3" key="1">
    <citation type="journal article" date="2019" name="Front. Microbiol.">
        <title>In silico and Genetic Analyses of Cyclic Lipopeptide Synthetic Gene Clusters in Pseudomonas sp. 11K1.</title>
        <authorList>
            <person name="Zhao H."/>
            <person name="Liu Y.P."/>
            <person name="Zhang L.Q."/>
        </authorList>
    </citation>
    <scope>NUCLEOTIDE SEQUENCE [LARGE SCALE GENOMIC DNA]</scope>
    <source>
        <strain evidence="2 3">11K1</strain>
    </source>
</reference>
<name>A0A4P7PH63_9PSED</name>
<keyword evidence="1" id="KW-0732">Signal</keyword>
<dbReference type="Proteomes" id="UP000296468">
    <property type="component" value="Chromosome"/>
</dbReference>
<dbReference type="AlphaFoldDB" id="A0A4P7PH63"/>
<evidence type="ECO:0000256" key="1">
    <source>
        <dbReference type="SAM" id="SignalP"/>
    </source>
</evidence>
<feature type="signal peptide" evidence="1">
    <location>
        <begin position="1"/>
        <end position="24"/>
    </location>
</feature>
<protein>
    <submittedName>
        <fullName evidence="2">Uncharacterized protein</fullName>
    </submittedName>
</protein>
<gene>
    <name evidence="2" type="ORF">EPZ47_15525</name>
</gene>
<feature type="chain" id="PRO_5020353948" evidence="1">
    <location>
        <begin position="25"/>
        <end position="107"/>
    </location>
</feature>
<dbReference type="OrthoDB" id="363007at2"/>
<accession>A0A4P7PH63</accession>
<sequence>MKPIGSAMRIAMAGALAFCQATFAHGPVFDCYIEGDNQVKCEAGFTDGSSANGRKIHVQDPSNKVLLEGEVGKDNTYTFQPPTGNYSVVFLGGAGHELTIQSSDISR</sequence>
<organism evidence="2 3">
    <name type="scientific">Pseudomonas viciae</name>
    <dbReference type="NCBI Taxonomy" id="2505979"/>
    <lineage>
        <taxon>Bacteria</taxon>
        <taxon>Pseudomonadati</taxon>
        <taxon>Pseudomonadota</taxon>
        <taxon>Gammaproteobacteria</taxon>
        <taxon>Pseudomonadales</taxon>
        <taxon>Pseudomonadaceae</taxon>
        <taxon>Pseudomonas</taxon>
    </lineage>
</organism>
<dbReference type="KEGG" id="pvk:EPZ47_15525"/>
<proteinExistence type="predicted"/>
<evidence type="ECO:0000313" key="2">
    <source>
        <dbReference type="EMBL" id="QBZ90068.1"/>
    </source>
</evidence>
<evidence type="ECO:0000313" key="3">
    <source>
        <dbReference type="Proteomes" id="UP000296468"/>
    </source>
</evidence>
<dbReference type="EMBL" id="CP035088">
    <property type="protein sequence ID" value="QBZ90068.1"/>
    <property type="molecule type" value="Genomic_DNA"/>
</dbReference>